<comment type="caution">
    <text evidence="3">The sequence shown here is derived from an EMBL/GenBank/DDBJ whole genome shotgun (WGS) entry which is preliminary data.</text>
</comment>
<feature type="compositionally biased region" description="Basic and acidic residues" evidence="2">
    <location>
        <begin position="248"/>
        <end position="276"/>
    </location>
</feature>
<evidence type="ECO:0000256" key="1">
    <source>
        <dbReference type="SAM" id="Coils"/>
    </source>
</evidence>
<sequence>MLSRPALRSLALAAQTRSAVWSVAAPRHFSRPAVRPAQRPTHSRQASLGRRPYSSSKPPSPPPPHYSSHAPKPEREERLRLPTDVPPIGERLKPLIPFLFWWTVITSLAVHLLRKRKANEEELARLKAQQSVLEDMIASFARGEPLSDQEIRRELEMVGLRRRKLTLDPDALERVRQQVGSGPALAEYAREKLAEQSEEGGKEGDAEKPDLSELRKVSWLEVLLGRRRGKKAEDTITEDGEIVKLLAEGKSEEDAKAIAKERVEKKHEEDAVKEWTETQPEQPPQRKGVAKRASSASVYM</sequence>
<name>J5T0X3_TRIAS</name>
<keyword evidence="1" id="KW-0175">Coiled coil</keyword>
<dbReference type="GeneID" id="25985929"/>
<dbReference type="RefSeq" id="XP_014179152.1">
    <property type="nucleotide sequence ID" value="XM_014323677.1"/>
</dbReference>
<reference evidence="3 4" key="1">
    <citation type="journal article" date="2012" name="Eukaryot. Cell">
        <title>Draft genome sequence of CBS 2479, the standard type strain of Trichosporon asahii.</title>
        <authorList>
            <person name="Yang R.Y."/>
            <person name="Li H.T."/>
            <person name="Zhu H."/>
            <person name="Zhou G.P."/>
            <person name="Wang M."/>
            <person name="Wang L."/>
        </authorList>
    </citation>
    <scope>NUCLEOTIDE SEQUENCE [LARGE SCALE GENOMIC DNA]</scope>
    <source>
        <strain evidence="4">ATCC 90039 / CBS 2479 / JCM 2466 / KCTC 7840 / NCYC 2677 / UAMH 7654</strain>
    </source>
</reference>
<dbReference type="EMBL" id="ALBS01000201">
    <property type="protein sequence ID" value="EJT48566.1"/>
    <property type="molecule type" value="Genomic_DNA"/>
</dbReference>
<dbReference type="AlphaFoldDB" id="J5T0X3"/>
<accession>J5T0X3</accession>
<evidence type="ECO:0000313" key="4">
    <source>
        <dbReference type="Proteomes" id="UP000002748"/>
    </source>
</evidence>
<dbReference type="Proteomes" id="UP000002748">
    <property type="component" value="Unassembled WGS sequence"/>
</dbReference>
<dbReference type="KEGG" id="tasa:A1Q1_02415"/>
<feature type="region of interest" description="Disordered" evidence="2">
    <location>
        <begin position="191"/>
        <end position="210"/>
    </location>
</feature>
<protein>
    <submittedName>
        <fullName evidence="3">Uncharacterized protein</fullName>
    </submittedName>
</protein>
<proteinExistence type="predicted"/>
<feature type="region of interest" description="Disordered" evidence="2">
    <location>
        <begin position="248"/>
        <end position="300"/>
    </location>
</feature>
<dbReference type="OrthoDB" id="2596179at2759"/>
<evidence type="ECO:0000313" key="3">
    <source>
        <dbReference type="EMBL" id="EJT48566.1"/>
    </source>
</evidence>
<gene>
    <name evidence="3" type="ORF">A1Q1_02415</name>
</gene>
<evidence type="ECO:0000256" key="2">
    <source>
        <dbReference type="SAM" id="MobiDB-lite"/>
    </source>
</evidence>
<feature type="coiled-coil region" evidence="1">
    <location>
        <begin position="109"/>
        <end position="136"/>
    </location>
</feature>
<feature type="region of interest" description="Disordered" evidence="2">
    <location>
        <begin position="31"/>
        <end position="77"/>
    </location>
</feature>
<organism evidence="3 4">
    <name type="scientific">Trichosporon asahii var. asahii (strain ATCC 90039 / CBS 2479 / JCM 2466 / KCTC 7840 / NBRC 103889/ NCYC 2677 / UAMH 7654)</name>
    <name type="common">Yeast</name>
    <dbReference type="NCBI Taxonomy" id="1186058"/>
    <lineage>
        <taxon>Eukaryota</taxon>
        <taxon>Fungi</taxon>
        <taxon>Dikarya</taxon>
        <taxon>Basidiomycota</taxon>
        <taxon>Agaricomycotina</taxon>
        <taxon>Tremellomycetes</taxon>
        <taxon>Trichosporonales</taxon>
        <taxon>Trichosporonaceae</taxon>
        <taxon>Trichosporon</taxon>
    </lineage>
</organism>
<dbReference type="VEuPathDB" id="FungiDB:A1Q1_02415"/>
<dbReference type="HOGENOM" id="CLU_928087_0_0_1"/>